<feature type="signal peptide" evidence="2">
    <location>
        <begin position="1"/>
        <end position="25"/>
    </location>
</feature>
<feature type="transmembrane region" description="Helical" evidence="1">
    <location>
        <begin position="105"/>
        <end position="124"/>
    </location>
</feature>
<keyword evidence="4" id="KW-1185">Reference proteome</keyword>
<dbReference type="AlphaFoldDB" id="A0AAE0Z1A1"/>
<keyword evidence="1" id="KW-1133">Transmembrane helix</keyword>
<evidence type="ECO:0000313" key="4">
    <source>
        <dbReference type="Proteomes" id="UP001283361"/>
    </source>
</evidence>
<name>A0AAE0Z1A1_9GAST</name>
<keyword evidence="1" id="KW-0472">Membrane</keyword>
<evidence type="ECO:0008006" key="5">
    <source>
        <dbReference type="Google" id="ProtNLM"/>
    </source>
</evidence>
<feature type="chain" id="PRO_5041905572" description="Transmembrane protein" evidence="2">
    <location>
        <begin position="26"/>
        <end position="126"/>
    </location>
</feature>
<comment type="caution">
    <text evidence="3">The sequence shown here is derived from an EMBL/GenBank/DDBJ whole genome shotgun (WGS) entry which is preliminary data.</text>
</comment>
<organism evidence="3 4">
    <name type="scientific">Elysia crispata</name>
    <name type="common">lettuce slug</name>
    <dbReference type="NCBI Taxonomy" id="231223"/>
    <lineage>
        <taxon>Eukaryota</taxon>
        <taxon>Metazoa</taxon>
        <taxon>Spiralia</taxon>
        <taxon>Lophotrochozoa</taxon>
        <taxon>Mollusca</taxon>
        <taxon>Gastropoda</taxon>
        <taxon>Heterobranchia</taxon>
        <taxon>Euthyneura</taxon>
        <taxon>Panpulmonata</taxon>
        <taxon>Sacoglossa</taxon>
        <taxon>Placobranchoidea</taxon>
        <taxon>Plakobranchidae</taxon>
        <taxon>Elysia</taxon>
    </lineage>
</organism>
<keyword evidence="2" id="KW-0732">Signal</keyword>
<sequence>MKMSSSAKMICLLVCIALLSSSVSAKDNQKKFKAALKDLPVVCRDVATNCFDASPKAQELHAEGRLCDMMTLKEGGSSTKQCLTVNPGGCNGEEYNKLKEAACGAASLVVSLAAVFIGVVASMFGK</sequence>
<keyword evidence="1" id="KW-0812">Transmembrane</keyword>
<dbReference type="EMBL" id="JAWDGP010004932">
    <property type="protein sequence ID" value="KAK3760912.1"/>
    <property type="molecule type" value="Genomic_DNA"/>
</dbReference>
<proteinExistence type="predicted"/>
<reference evidence="3" key="1">
    <citation type="journal article" date="2023" name="G3 (Bethesda)">
        <title>A reference genome for the long-term kleptoplast-retaining sea slug Elysia crispata morphotype clarki.</title>
        <authorList>
            <person name="Eastman K.E."/>
            <person name="Pendleton A.L."/>
            <person name="Shaikh M.A."/>
            <person name="Suttiyut T."/>
            <person name="Ogas R."/>
            <person name="Tomko P."/>
            <person name="Gavelis G."/>
            <person name="Widhalm J.R."/>
            <person name="Wisecaver J.H."/>
        </authorList>
    </citation>
    <scope>NUCLEOTIDE SEQUENCE</scope>
    <source>
        <strain evidence="3">ECLA1</strain>
    </source>
</reference>
<accession>A0AAE0Z1A1</accession>
<dbReference type="Proteomes" id="UP001283361">
    <property type="component" value="Unassembled WGS sequence"/>
</dbReference>
<evidence type="ECO:0000313" key="3">
    <source>
        <dbReference type="EMBL" id="KAK3760912.1"/>
    </source>
</evidence>
<evidence type="ECO:0000256" key="1">
    <source>
        <dbReference type="SAM" id="Phobius"/>
    </source>
</evidence>
<gene>
    <name evidence="3" type="ORF">RRG08_042127</name>
</gene>
<protein>
    <recommendedName>
        <fullName evidence="5">Transmembrane protein</fullName>
    </recommendedName>
</protein>
<evidence type="ECO:0000256" key="2">
    <source>
        <dbReference type="SAM" id="SignalP"/>
    </source>
</evidence>